<accession>A0A2Y9C138</accession>
<sequence length="77" mass="8348">MAKTPQARDEDQDPQDAEQTSSTPADEAKRKFREALDRKHAHGGRDVSAGGSDSKVHGSHRAETSGAQQMFRRKSGG</sequence>
<gene>
    <name evidence="2" type="ORF">SAMN04489750_0897</name>
</gene>
<name>A0A2Y9C138_9MICO</name>
<feature type="compositionally biased region" description="Basic and acidic residues" evidence="1">
    <location>
        <begin position="26"/>
        <end position="38"/>
    </location>
</feature>
<evidence type="ECO:0000313" key="3">
    <source>
        <dbReference type="Proteomes" id="UP000250028"/>
    </source>
</evidence>
<proteinExistence type="predicted"/>
<organism evidence="2 3">
    <name type="scientific">Branchiibius hedensis</name>
    <dbReference type="NCBI Taxonomy" id="672460"/>
    <lineage>
        <taxon>Bacteria</taxon>
        <taxon>Bacillati</taxon>
        <taxon>Actinomycetota</taxon>
        <taxon>Actinomycetes</taxon>
        <taxon>Micrococcales</taxon>
        <taxon>Dermacoccaceae</taxon>
        <taxon>Branchiibius</taxon>
    </lineage>
</organism>
<keyword evidence="3" id="KW-1185">Reference proteome</keyword>
<evidence type="ECO:0000256" key="1">
    <source>
        <dbReference type="SAM" id="MobiDB-lite"/>
    </source>
</evidence>
<reference evidence="3" key="1">
    <citation type="submission" date="2016-10" db="EMBL/GenBank/DDBJ databases">
        <authorList>
            <person name="Varghese N."/>
            <person name="Submissions S."/>
        </authorList>
    </citation>
    <scope>NUCLEOTIDE SEQUENCE [LARGE SCALE GENOMIC DNA]</scope>
    <source>
        <strain evidence="3">DSM 22951</strain>
    </source>
</reference>
<evidence type="ECO:0000313" key="2">
    <source>
        <dbReference type="EMBL" id="SSA33613.1"/>
    </source>
</evidence>
<dbReference type="RefSeq" id="WP_109688425.1">
    <property type="nucleotide sequence ID" value="NZ_QGDN01000001.1"/>
</dbReference>
<dbReference type="AlphaFoldDB" id="A0A2Y9C138"/>
<dbReference type="InterPro" id="IPR035172">
    <property type="entry name" value="DUF5302"/>
</dbReference>
<protein>
    <recommendedName>
        <fullName evidence="4">DUF5302 domain-containing protein</fullName>
    </recommendedName>
</protein>
<dbReference type="EMBL" id="UESZ01000001">
    <property type="protein sequence ID" value="SSA33613.1"/>
    <property type="molecule type" value="Genomic_DNA"/>
</dbReference>
<feature type="region of interest" description="Disordered" evidence="1">
    <location>
        <begin position="1"/>
        <end position="77"/>
    </location>
</feature>
<feature type="compositionally biased region" description="Basic and acidic residues" evidence="1">
    <location>
        <begin position="54"/>
        <end position="63"/>
    </location>
</feature>
<dbReference type="Proteomes" id="UP000250028">
    <property type="component" value="Unassembled WGS sequence"/>
</dbReference>
<dbReference type="Pfam" id="PF17227">
    <property type="entry name" value="DUF5302"/>
    <property type="match status" value="1"/>
</dbReference>
<evidence type="ECO:0008006" key="4">
    <source>
        <dbReference type="Google" id="ProtNLM"/>
    </source>
</evidence>
<dbReference type="OrthoDB" id="4319558at2"/>